<dbReference type="PROSITE" id="PS50003">
    <property type="entry name" value="PH_DOMAIN"/>
    <property type="match status" value="1"/>
</dbReference>
<proteinExistence type="inferred from homology"/>
<dbReference type="Gene3D" id="2.40.160.120">
    <property type="match status" value="1"/>
</dbReference>
<organism evidence="8 9">
    <name type="scientific">Elliptochloris bilobata</name>
    <dbReference type="NCBI Taxonomy" id="381761"/>
    <lineage>
        <taxon>Eukaryota</taxon>
        <taxon>Viridiplantae</taxon>
        <taxon>Chlorophyta</taxon>
        <taxon>core chlorophytes</taxon>
        <taxon>Trebouxiophyceae</taxon>
        <taxon>Trebouxiophyceae incertae sedis</taxon>
        <taxon>Elliptochloris clade</taxon>
        <taxon>Elliptochloris</taxon>
    </lineage>
</organism>
<dbReference type="GO" id="GO:0120009">
    <property type="term" value="P:intermembrane lipid transfer"/>
    <property type="evidence" value="ECO:0007669"/>
    <property type="project" value="UniProtKB-ARBA"/>
</dbReference>
<comment type="caution">
    <text evidence="8">The sequence shown here is derived from an EMBL/GenBank/DDBJ whole genome shotgun (WGS) entry which is preliminary data.</text>
</comment>
<evidence type="ECO:0000256" key="4">
    <source>
        <dbReference type="ARBA" id="ARBA00023055"/>
    </source>
</evidence>
<name>A0AAW1RLN6_9CHLO</name>
<sequence>MQIVVGVLVKYVNIGKGWHHRLFVLQNGVLRYYKVFGPTRVNVHALLESLRQQGDVVLIGSETGISENKWIRSAAQQAKDGSCLSPTARGGAGKPATPQGEYHLQVAKVSESDADYRKFYLETGTTTMRLRAETKADRNAWVAYLTAAKGAWGDVTPEVAQALTSPAESSARITSGDNAFLEELEAVRARLAERGASAEVVAYVEDVLVTQHQRYHAWMAAEADKRRTLLGLVRSLENEKRQLETAMVVESTLVNKARCGNAIGSRHSLEAGEGGDSEVNSEQSDADADPSIEEGGAGAREDSSDDDAVDDARYYDARELQRPSLTQSDDLDAAGMAADGQLDRDSGDMPQWLREEMPPPKRRERLPPPAQQERSVSLWAIIRECVGKDLTRVCLPVYFNEPLSALQKLAEDLEYSNLLDQAAAEPPGSEFRIMLIAAFAVSGYSGTAGRTSKPFNPLLGETYELICAEKGFRMLAEKVCHHPTIIAACSEGRRWKLEGDAELKSKFWGRSIELTPHGLLRLTFCDGDEYTWSKVVTSINNLIIGRIYVDHGGVMRIRNAATGLTCKLRFREHSFLRSHNEHEVRGHLERNGERVAGLALYGRWDEAMYAELPGGAQRLLWQKNPAPPEPTRYNLTGWAIQLNELTPGLEERLAPTDCRLRPDQHCLELGQYDQANVEKQRLEQKQRAARKAADRGEPIRPRWFHAVPGAVAGEQQTFVYSGGYWEARAAREWPIVRDIFGQDMNGPEGLGSPQQSLGSPMGKQG</sequence>
<evidence type="ECO:0000256" key="6">
    <source>
        <dbReference type="SAM" id="MobiDB-lite"/>
    </source>
</evidence>
<dbReference type="PANTHER" id="PTHR10972:SF96">
    <property type="entry name" value="OXYSTEROL-BINDING PROTEIN-RELATED PROTEIN 1A-RELATED"/>
    <property type="match status" value="1"/>
</dbReference>
<dbReference type="FunFam" id="2.40.160.120:FF:000001">
    <property type="entry name" value="Oxysterol-binding protein"/>
    <property type="match status" value="1"/>
</dbReference>
<dbReference type="GO" id="GO:0005829">
    <property type="term" value="C:cytosol"/>
    <property type="evidence" value="ECO:0007669"/>
    <property type="project" value="TreeGrafter"/>
</dbReference>
<dbReference type="Proteomes" id="UP001445335">
    <property type="component" value="Unassembled WGS sequence"/>
</dbReference>
<evidence type="ECO:0000256" key="5">
    <source>
        <dbReference type="ARBA" id="ARBA00023121"/>
    </source>
</evidence>
<evidence type="ECO:0000259" key="7">
    <source>
        <dbReference type="PROSITE" id="PS50003"/>
    </source>
</evidence>
<dbReference type="GO" id="GO:0016020">
    <property type="term" value="C:membrane"/>
    <property type="evidence" value="ECO:0007669"/>
    <property type="project" value="TreeGrafter"/>
</dbReference>
<dbReference type="EMBL" id="JALJOU010000033">
    <property type="protein sequence ID" value="KAK9834197.1"/>
    <property type="molecule type" value="Genomic_DNA"/>
</dbReference>
<evidence type="ECO:0000256" key="2">
    <source>
        <dbReference type="ARBA" id="ARBA00008842"/>
    </source>
</evidence>
<dbReference type="Gene3D" id="3.30.70.3490">
    <property type="match status" value="1"/>
</dbReference>
<feature type="domain" description="PH" evidence="7">
    <location>
        <begin position="1"/>
        <end position="150"/>
    </location>
</feature>
<dbReference type="SUPFAM" id="SSF144000">
    <property type="entry name" value="Oxysterol-binding protein-like"/>
    <property type="match status" value="1"/>
</dbReference>
<feature type="region of interest" description="Disordered" evidence="6">
    <location>
        <begin position="744"/>
        <end position="765"/>
    </location>
</feature>
<evidence type="ECO:0000256" key="1">
    <source>
        <dbReference type="ARBA" id="ARBA00003361"/>
    </source>
</evidence>
<dbReference type="InterPro" id="IPR037239">
    <property type="entry name" value="OSBP_sf"/>
</dbReference>
<keyword evidence="4" id="KW-0445">Lipid transport</keyword>
<reference evidence="8 9" key="1">
    <citation type="journal article" date="2024" name="Nat. Commun.">
        <title>Phylogenomics reveals the evolutionary origins of lichenization in chlorophyte algae.</title>
        <authorList>
            <person name="Puginier C."/>
            <person name="Libourel C."/>
            <person name="Otte J."/>
            <person name="Skaloud P."/>
            <person name="Haon M."/>
            <person name="Grisel S."/>
            <person name="Petersen M."/>
            <person name="Berrin J.G."/>
            <person name="Delaux P.M."/>
            <person name="Dal Grande F."/>
            <person name="Keller J."/>
        </authorList>
    </citation>
    <scope>NUCLEOTIDE SEQUENCE [LARGE SCALE GENOMIC DNA]</scope>
    <source>
        <strain evidence="8 9">SAG 245.80</strain>
    </source>
</reference>
<dbReference type="SUPFAM" id="SSF50729">
    <property type="entry name" value="PH domain-like"/>
    <property type="match status" value="1"/>
</dbReference>
<feature type="compositionally biased region" description="Basic and acidic residues" evidence="6">
    <location>
        <begin position="341"/>
        <end position="361"/>
    </location>
</feature>
<evidence type="ECO:0000256" key="3">
    <source>
        <dbReference type="ARBA" id="ARBA00022448"/>
    </source>
</evidence>
<dbReference type="AlphaFoldDB" id="A0AAW1RLN6"/>
<evidence type="ECO:0000313" key="8">
    <source>
        <dbReference type="EMBL" id="KAK9834197.1"/>
    </source>
</evidence>
<dbReference type="Pfam" id="PF01237">
    <property type="entry name" value="Oxysterol_BP"/>
    <property type="match status" value="1"/>
</dbReference>
<keyword evidence="9" id="KW-1185">Reference proteome</keyword>
<protein>
    <recommendedName>
        <fullName evidence="7">PH domain-containing protein</fullName>
    </recommendedName>
</protein>
<feature type="region of interest" description="Disordered" evidence="6">
    <location>
        <begin position="338"/>
        <end position="370"/>
    </location>
</feature>
<dbReference type="PANTHER" id="PTHR10972">
    <property type="entry name" value="OXYSTEROL-BINDING PROTEIN-RELATED"/>
    <property type="match status" value="1"/>
</dbReference>
<dbReference type="Gene3D" id="2.30.29.30">
    <property type="entry name" value="Pleckstrin-homology domain (PH domain)/Phosphotyrosine-binding domain (PTB)"/>
    <property type="match status" value="1"/>
</dbReference>
<dbReference type="SMART" id="SM00233">
    <property type="entry name" value="PH"/>
    <property type="match status" value="1"/>
</dbReference>
<gene>
    <name evidence="8" type="ORF">WJX81_007601</name>
</gene>
<comment type="similarity">
    <text evidence="2">Belongs to the OSBP family.</text>
</comment>
<comment type="function">
    <text evidence="1">May be involved in the transport of sterols.</text>
</comment>
<dbReference type="InterPro" id="IPR000648">
    <property type="entry name" value="Oxysterol-bd"/>
</dbReference>
<dbReference type="InterPro" id="IPR011993">
    <property type="entry name" value="PH-like_dom_sf"/>
</dbReference>
<dbReference type="GO" id="GO:0032934">
    <property type="term" value="F:sterol binding"/>
    <property type="evidence" value="ECO:0007669"/>
    <property type="project" value="TreeGrafter"/>
</dbReference>
<accession>A0AAW1RLN6</accession>
<evidence type="ECO:0000313" key="9">
    <source>
        <dbReference type="Proteomes" id="UP001445335"/>
    </source>
</evidence>
<keyword evidence="5" id="KW-0446">Lipid-binding</keyword>
<dbReference type="InterPro" id="IPR001849">
    <property type="entry name" value="PH_domain"/>
</dbReference>
<keyword evidence="3" id="KW-0813">Transport</keyword>
<feature type="region of interest" description="Disordered" evidence="6">
    <location>
        <begin position="266"/>
        <end position="308"/>
    </location>
</feature>